<organism evidence="1 2">
    <name type="scientific">Methanosphaerula palustris (strain ATCC BAA-1556 / DSM 19958 / E1-9c)</name>
    <dbReference type="NCBI Taxonomy" id="521011"/>
    <lineage>
        <taxon>Archaea</taxon>
        <taxon>Methanobacteriati</taxon>
        <taxon>Methanobacteriota</taxon>
        <taxon>Stenosarchaea group</taxon>
        <taxon>Methanomicrobia</taxon>
        <taxon>Methanomicrobiales</taxon>
        <taxon>Methanoregulaceae</taxon>
        <taxon>Methanosphaerula</taxon>
    </lineage>
</organism>
<evidence type="ECO:0000313" key="1">
    <source>
        <dbReference type="EMBL" id="ACL15634.1"/>
    </source>
</evidence>
<protein>
    <submittedName>
        <fullName evidence="1">Methanogenesis marker protein 17</fullName>
    </submittedName>
</protein>
<dbReference type="NCBIfam" id="TIGR03291">
    <property type="entry name" value="methan_mark_17"/>
    <property type="match status" value="1"/>
</dbReference>
<dbReference type="EMBL" id="CP001338">
    <property type="protein sequence ID" value="ACL15634.1"/>
    <property type="molecule type" value="Genomic_DNA"/>
</dbReference>
<dbReference type="Pfam" id="PF09886">
    <property type="entry name" value="DUF2113"/>
    <property type="match status" value="1"/>
</dbReference>
<keyword evidence="2" id="KW-1185">Reference proteome</keyword>
<dbReference type="Proteomes" id="UP000002457">
    <property type="component" value="Chromosome"/>
</dbReference>
<sequence length="193" mass="21689">MAGLEYFEVESTEPDGGAVYKEIAADVLLDHNLVRVIEKLRIYIDPEIPIFIAVGVLRKLPTEVRLRDFSSVAVEGQTATIAIGDETYLAPLLDILWEKYGKSAVDQPDRFNITITADQPIDPNLQDMIVKDPSETLFKDLIYAMTNIAPEGFKVRRERYGGDRFSYVASENTLLVPADDLLNEQWATMGEHP</sequence>
<gene>
    <name evidence="1" type="ordered locus">Mpal_0250</name>
</gene>
<dbReference type="InterPro" id="IPR016762">
    <property type="entry name" value="Methan_mark_17"/>
</dbReference>
<dbReference type="eggNOG" id="arCOG04904">
    <property type="taxonomic scope" value="Archaea"/>
</dbReference>
<name>B8GJ61_METPE</name>
<dbReference type="KEGG" id="mpl:Mpal_0250"/>
<dbReference type="GeneID" id="7270636"/>
<accession>B8GJ61</accession>
<dbReference type="HOGENOM" id="CLU_121275_0_0_2"/>
<dbReference type="STRING" id="521011.Mpal_0250"/>
<dbReference type="AlphaFoldDB" id="B8GJ61"/>
<reference evidence="1 2" key="1">
    <citation type="journal article" date="2015" name="Genome Announc.">
        <title>Complete Genome Sequence of Methanosphaerula palustris E1-9CT, a Hydrogenotrophic Methanogen Isolated from a Minerotrophic Fen Peatland.</title>
        <authorList>
            <person name="Cadillo-Quiroz H."/>
            <person name="Browne P."/>
            <person name="Kyrpides N."/>
            <person name="Woyke T."/>
            <person name="Goodwin L."/>
            <person name="Detter C."/>
            <person name="Yavitt J.B."/>
            <person name="Zinder S.H."/>
        </authorList>
    </citation>
    <scope>NUCLEOTIDE SEQUENCE [LARGE SCALE GENOMIC DNA]</scope>
    <source>
        <strain evidence="2">ATCC BAA-1556 / DSM 19958 / E1-9c</strain>
    </source>
</reference>
<proteinExistence type="predicted"/>
<dbReference type="OrthoDB" id="52971at2157"/>
<evidence type="ECO:0000313" key="2">
    <source>
        <dbReference type="Proteomes" id="UP000002457"/>
    </source>
</evidence>
<dbReference type="RefSeq" id="WP_012616953.1">
    <property type="nucleotide sequence ID" value="NC_011832.1"/>
</dbReference>
<dbReference type="PIRSF" id="PIRSF019464">
    <property type="entry name" value="UCP019464"/>
    <property type="match status" value="1"/>
</dbReference>